<feature type="transmembrane region" description="Helical" evidence="2">
    <location>
        <begin position="98"/>
        <end position="118"/>
    </location>
</feature>
<dbReference type="eggNOG" id="ENOG502S96H">
    <property type="taxonomic scope" value="Eukaryota"/>
</dbReference>
<evidence type="ECO:0008006" key="5">
    <source>
        <dbReference type="Google" id="ProtNLM"/>
    </source>
</evidence>
<keyword evidence="2" id="KW-0472">Membrane</keyword>
<keyword evidence="2" id="KW-0812">Transmembrane</keyword>
<gene>
    <name evidence="3" type="ORF">SEPMUDRAFT_151469</name>
</gene>
<evidence type="ECO:0000313" key="4">
    <source>
        <dbReference type="Proteomes" id="UP000016931"/>
    </source>
</evidence>
<dbReference type="RefSeq" id="XP_016757567.1">
    <property type="nucleotide sequence ID" value="XM_016906836.1"/>
</dbReference>
<dbReference type="STRING" id="692275.N1QDH2"/>
<dbReference type="PANTHER" id="PTHR31965:SF1">
    <property type="entry name" value="TRANSMEMBRANE PROTEIN 42"/>
    <property type="match status" value="1"/>
</dbReference>
<dbReference type="EMBL" id="KB456269">
    <property type="protein sequence ID" value="EMF09446.1"/>
    <property type="molecule type" value="Genomic_DNA"/>
</dbReference>
<dbReference type="HOGENOM" id="CLU_076687_1_1_1"/>
<evidence type="ECO:0000313" key="3">
    <source>
        <dbReference type="EMBL" id="EMF09446.1"/>
    </source>
</evidence>
<proteinExistence type="predicted"/>
<feature type="region of interest" description="Disordered" evidence="1">
    <location>
        <begin position="144"/>
        <end position="219"/>
    </location>
</feature>
<protein>
    <recommendedName>
        <fullName evidence="5">EamA domain-containing protein</fullName>
    </recommendedName>
</protein>
<keyword evidence="4" id="KW-1185">Reference proteome</keyword>
<feature type="transmembrane region" description="Helical" evidence="2">
    <location>
        <begin position="124"/>
        <end position="142"/>
    </location>
</feature>
<evidence type="ECO:0000256" key="2">
    <source>
        <dbReference type="SAM" id="Phobius"/>
    </source>
</evidence>
<feature type="compositionally biased region" description="Acidic residues" evidence="1">
    <location>
        <begin position="197"/>
        <end position="211"/>
    </location>
</feature>
<dbReference type="PANTHER" id="PTHR31965">
    <property type="entry name" value="TRANSMEMBRANE PROTEIN 42"/>
    <property type="match status" value="1"/>
</dbReference>
<organism evidence="3 4">
    <name type="scientific">Sphaerulina musiva (strain SO2202)</name>
    <name type="common">Poplar stem canker fungus</name>
    <name type="synonym">Septoria musiva</name>
    <dbReference type="NCBI Taxonomy" id="692275"/>
    <lineage>
        <taxon>Eukaryota</taxon>
        <taxon>Fungi</taxon>
        <taxon>Dikarya</taxon>
        <taxon>Ascomycota</taxon>
        <taxon>Pezizomycotina</taxon>
        <taxon>Dothideomycetes</taxon>
        <taxon>Dothideomycetidae</taxon>
        <taxon>Mycosphaerellales</taxon>
        <taxon>Mycosphaerellaceae</taxon>
        <taxon>Sphaerulina</taxon>
    </lineage>
</organism>
<evidence type="ECO:0000256" key="1">
    <source>
        <dbReference type="SAM" id="MobiDB-lite"/>
    </source>
</evidence>
<dbReference type="AlphaFoldDB" id="N1QDH2"/>
<dbReference type="GeneID" id="27903973"/>
<dbReference type="Proteomes" id="UP000016931">
    <property type="component" value="Unassembled WGS sequence"/>
</dbReference>
<name>N1QDH2_SPHMS</name>
<dbReference type="InterPro" id="IPR039632">
    <property type="entry name" value="TMEM42"/>
</dbReference>
<dbReference type="InterPro" id="IPR037185">
    <property type="entry name" value="EmrE-like"/>
</dbReference>
<dbReference type="SUPFAM" id="SSF103481">
    <property type="entry name" value="Multidrug resistance efflux transporter EmrE"/>
    <property type="match status" value="1"/>
</dbReference>
<accession>N1QDH2</accession>
<dbReference type="OMA" id="TSANFMM"/>
<reference evidence="3 4" key="1">
    <citation type="journal article" date="2012" name="PLoS Pathog.">
        <title>Diverse lifestyles and strategies of plant pathogenesis encoded in the genomes of eighteen Dothideomycetes fungi.</title>
        <authorList>
            <person name="Ohm R.A."/>
            <person name="Feau N."/>
            <person name="Henrissat B."/>
            <person name="Schoch C.L."/>
            <person name="Horwitz B.A."/>
            <person name="Barry K.W."/>
            <person name="Condon B.J."/>
            <person name="Copeland A.C."/>
            <person name="Dhillon B."/>
            <person name="Glaser F."/>
            <person name="Hesse C.N."/>
            <person name="Kosti I."/>
            <person name="LaButti K."/>
            <person name="Lindquist E.A."/>
            <person name="Lucas S."/>
            <person name="Salamov A.A."/>
            <person name="Bradshaw R.E."/>
            <person name="Ciuffetti L."/>
            <person name="Hamelin R.C."/>
            <person name="Kema G.H.J."/>
            <person name="Lawrence C."/>
            <person name="Scott J.A."/>
            <person name="Spatafora J.W."/>
            <person name="Turgeon B.G."/>
            <person name="de Wit P.J.G.M."/>
            <person name="Zhong S."/>
            <person name="Goodwin S.B."/>
            <person name="Grigoriev I.V."/>
        </authorList>
    </citation>
    <scope>NUCLEOTIDE SEQUENCE [LARGE SCALE GENOMIC DNA]</scope>
    <source>
        <strain evidence="3 4">SO2202</strain>
    </source>
</reference>
<sequence>MTSHSNTPQWLIYALSSGFCAALNGVFAKLTTTQLTSTWATAISTALGGGGEEEGGKFVIIVEGLVRGFFFLLNLLFNAIMWGLFTNALRLASSTVRVSVMNTSANFMMTAILGWVIFRESLPGLWWLGAAMLVTGSVIIGTRDDGDKSSGNGNKKNDDNSTPLVAAGEDVDLDSYTDEPDAPVASRVGNTSQVPEAADDDDDDDDSDDSEFEGKTRGK</sequence>
<feature type="compositionally biased region" description="Acidic residues" evidence="1">
    <location>
        <begin position="169"/>
        <end position="181"/>
    </location>
</feature>
<feature type="transmembrane region" description="Helical" evidence="2">
    <location>
        <begin position="65"/>
        <end position="86"/>
    </location>
</feature>
<keyword evidence="2" id="KW-1133">Transmembrane helix</keyword>
<dbReference type="OrthoDB" id="5854584at2759"/>